<accession>A0AAV3QLU2</accession>
<dbReference type="InterPro" id="IPR052343">
    <property type="entry name" value="Retrotransposon-Effector_Assoc"/>
</dbReference>
<name>A0AAV3QLU2_LITER</name>
<gene>
    <name evidence="1" type="ORF">LIER_43633</name>
</gene>
<evidence type="ECO:0000313" key="2">
    <source>
        <dbReference type="Proteomes" id="UP001454036"/>
    </source>
</evidence>
<dbReference type="Proteomes" id="UP001454036">
    <property type="component" value="Unassembled WGS sequence"/>
</dbReference>
<dbReference type="AlphaFoldDB" id="A0AAV3QLU2"/>
<dbReference type="PANTHER" id="PTHR46890:SF48">
    <property type="entry name" value="RNA-DIRECTED DNA POLYMERASE"/>
    <property type="match status" value="1"/>
</dbReference>
<organism evidence="1 2">
    <name type="scientific">Lithospermum erythrorhizon</name>
    <name type="common">Purple gromwell</name>
    <name type="synonym">Lithospermum officinale var. erythrorhizon</name>
    <dbReference type="NCBI Taxonomy" id="34254"/>
    <lineage>
        <taxon>Eukaryota</taxon>
        <taxon>Viridiplantae</taxon>
        <taxon>Streptophyta</taxon>
        <taxon>Embryophyta</taxon>
        <taxon>Tracheophyta</taxon>
        <taxon>Spermatophyta</taxon>
        <taxon>Magnoliopsida</taxon>
        <taxon>eudicotyledons</taxon>
        <taxon>Gunneridae</taxon>
        <taxon>Pentapetalae</taxon>
        <taxon>asterids</taxon>
        <taxon>lamiids</taxon>
        <taxon>Boraginales</taxon>
        <taxon>Boraginaceae</taxon>
        <taxon>Boraginoideae</taxon>
        <taxon>Lithospermeae</taxon>
        <taxon>Lithospermum</taxon>
    </lineage>
</organism>
<evidence type="ECO:0000313" key="1">
    <source>
        <dbReference type="EMBL" id="GAA0163137.1"/>
    </source>
</evidence>
<evidence type="ECO:0008006" key="3">
    <source>
        <dbReference type="Google" id="ProtNLM"/>
    </source>
</evidence>
<keyword evidence="2" id="KW-1185">Reference proteome</keyword>
<sequence length="152" mass="16995">MDKLVAQPSMDEVHDAIFSQSSGKSPGLDGYGIEFYKHNWESVGQDVYKVLVYIFATGDIPSKLSATTISLIPKTEHPKGMTDYRPIACCNNLYKWYHKPDGGVPKAAVKVDLQKAYDTIEWSTLWVVMEQCVSLPGLSSWSSNMWKGLDSQ</sequence>
<reference evidence="1 2" key="1">
    <citation type="submission" date="2024-01" db="EMBL/GenBank/DDBJ databases">
        <title>The complete chloroplast genome sequence of Lithospermum erythrorhizon: insights into the phylogenetic relationship among Boraginaceae species and the maternal lineages of purple gromwells.</title>
        <authorList>
            <person name="Okada T."/>
            <person name="Watanabe K."/>
        </authorList>
    </citation>
    <scope>NUCLEOTIDE SEQUENCE [LARGE SCALE GENOMIC DNA]</scope>
</reference>
<dbReference type="PANTHER" id="PTHR46890">
    <property type="entry name" value="NON-LTR RETROLELEMENT REVERSE TRANSCRIPTASE-LIKE PROTEIN-RELATED"/>
    <property type="match status" value="1"/>
</dbReference>
<protein>
    <recommendedName>
        <fullName evidence="3">Reverse transcriptase domain-containing protein</fullName>
    </recommendedName>
</protein>
<dbReference type="EMBL" id="BAABME010037023">
    <property type="protein sequence ID" value="GAA0163137.1"/>
    <property type="molecule type" value="Genomic_DNA"/>
</dbReference>
<proteinExistence type="predicted"/>
<comment type="caution">
    <text evidence="1">The sequence shown here is derived from an EMBL/GenBank/DDBJ whole genome shotgun (WGS) entry which is preliminary data.</text>
</comment>